<organism evidence="4 5">
    <name type="scientific">Ancylobacter novellus</name>
    <name type="common">Thiobacillus novellus</name>
    <dbReference type="NCBI Taxonomy" id="921"/>
    <lineage>
        <taxon>Bacteria</taxon>
        <taxon>Pseudomonadati</taxon>
        <taxon>Pseudomonadota</taxon>
        <taxon>Alphaproteobacteria</taxon>
        <taxon>Hyphomicrobiales</taxon>
        <taxon>Xanthobacteraceae</taxon>
        <taxon>Ancylobacter</taxon>
    </lineage>
</organism>
<dbReference type="PANTHER" id="PTHR22602">
    <property type="entry name" value="TRANSFERASE CAF17, MITOCHONDRIAL-RELATED"/>
    <property type="match status" value="1"/>
</dbReference>
<dbReference type="EMBL" id="QFPN01000004">
    <property type="protein sequence ID" value="PZQ15893.1"/>
    <property type="molecule type" value="Genomic_DNA"/>
</dbReference>
<evidence type="ECO:0000256" key="1">
    <source>
        <dbReference type="ARBA" id="ARBA00022946"/>
    </source>
</evidence>
<dbReference type="Pfam" id="PF25455">
    <property type="entry name" value="Beta-barrel_CAF17_C"/>
    <property type="match status" value="1"/>
</dbReference>
<reference evidence="4 5" key="1">
    <citation type="submission" date="2017-08" db="EMBL/GenBank/DDBJ databases">
        <title>Infants hospitalized years apart are colonized by the same room-sourced microbial strains.</title>
        <authorList>
            <person name="Brooks B."/>
            <person name="Olm M.R."/>
            <person name="Firek B.A."/>
            <person name="Baker R."/>
            <person name="Thomas B.C."/>
            <person name="Morowitz M.J."/>
            <person name="Banfield J.F."/>
        </authorList>
    </citation>
    <scope>NUCLEOTIDE SEQUENCE [LARGE SCALE GENOMIC DNA]</scope>
    <source>
        <strain evidence="4">S2_005_003_R2_43</strain>
    </source>
</reference>
<dbReference type="InterPro" id="IPR045179">
    <property type="entry name" value="YgfZ/GcvT"/>
</dbReference>
<feature type="domain" description="CAF17 C-terminal" evidence="3">
    <location>
        <begin position="207"/>
        <end position="279"/>
    </location>
</feature>
<name>A0A2W5MEK9_ANCNO</name>
<dbReference type="PIRSF" id="PIRSF006487">
    <property type="entry name" value="GcvT"/>
    <property type="match status" value="1"/>
</dbReference>
<dbReference type="InterPro" id="IPR006222">
    <property type="entry name" value="GCVT_N"/>
</dbReference>
<dbReference type="InterPro" id="IPR017703">
    <property type="entry name" value="YgfZ/GCV_T_CS"/>
</dbReference>
<dbReference type="InterPro" id="IPR057460">
    <property type="entry name" value="CAF17_C"/>
</dbReference>
<feature type="domain" description="GCVT N-terminal" evidence="2">
    <location>
        <begin position="12"/>
        <end position="105"/>
    </location>
</feature>
<dbReference type="SUPFAM" id="SSF103025">
    <property type="entry name" value="Folate-binding domain"/>
    <property type="match status" value="1"/>
</dbReference>
<evidence type="ECO:0000259" key="3">
    <source>
        <dbReference type="Pfam" id="PF25455"/>
    </source>
</evidence>
<accession>A0A2W5MEK9</accession>
<dbReference type="GO" id="GO:0016226">
    <property type="term" value="P:iron-sulfur cluster assembly"/>
    <property type="evidence" value="ECO:0007669"/>
    <property type="project" value="TreeGrafter"/>
</dbReference>
<dbReference type="AlphaFoldDB" id="A0A2W5MEK9"/>
<dbReference type="InterPro" id="IPR027266">
    <property type="entry name" value="TrmE/GcvT-like"/>
</dbReference>
<proteinExistence type="predicted"/>
<dbReference type="Proteomes" id="UP000249577">
    <property type="component" value="Unassembled WGS sequence"/>
</dbReference>
<sequence length="288" mass="30755">MRGAFLDGRGVLHVTGVEAGRFLDNLLTNDVSGVAPGRAAYAALLTPQGKIIVDMLASRIEGGFRLDVPRHLVPDLARRLTLYRLRSRIEIEDVSDRTRVLVLWGDGQMLPKGGPELVMDPRLPGLGARAYVALDAALPEGVAPAGLEAYRAHRIALAAPMGGLDFVYGDAFPHEACLDQLNGLDFKKGCYVGQEVVSRMEHRGTARTRVTPVVIDGLAPEVGTAILAGDRTVGRMGSSIDGRGLALIRLDRAEEARAEGRPLIAGAAMLTVEKAPWARYAHPGETAA</sequence>
<gene>
    <name evidence="4" type="ORF">DI565_08705</name>
</gene>
<dbReference type="Pfam" id="PF01571">
    <property type="entry name" value="GCV_T"/>
    <property type="match status" value="1"/>
</dbReference>
<dbReference type="NCBIfam" id="TIGR03317">
    <property type="entry name" value="ygfZ_signature"/>
    <property type="match status" value="1"/>
</dbReference>
<dbReference type="Gene3D" id="3.30.1360.120">
    <property type="entry name" value="Probable tRNA modification gtpase trme, domain 1"/>
    <property type="match status" value="2"/>
</dbReference>
<evidence type="ECO:0000313" key="4">
    <source>
        <dbReference type="EMBL" id="PZQ15893.1"/>
    </source>
</evidence>
<evidence type="ECO:0000313" key="5">
    <source>
        <dbReference type="Proteomes" id="UP000249577"/>
    </source>
</evidence>
<keyword evidence="1" id="KW-0809">Transit peptide</keyword>
<dbReference type="PANTHER" id="PTHR22602:SF0">
    <property type="entry name" value="TRANSFERASE CAF17, MITOCHONDRIAL-RELATED"/>
    <property type="match status" value="1"/>
</dbReference>
<comment type="caution">
    <text evidence="4">The sequence shown here is derived from an EMBL/GenBank/DDBJ whole genome shotgun (WGS) entry which is preliminary data.</text>
</comment>
<evidence type="ECO:0000259" key="2">
    <source>
        <dbReference type="Pfam" id="PF01571"/>
    </source>
</evidence>
<protein>
    <submittedName>
        <fullName evidence="4">Folate-binding protein</fullName>
    </submittedName>
</protein>